<dbReference type="EMBL" id="RHQL01000037">
    <property type="protein sequence ID" value="RRV03401.1"/>
    <property type="molecule type" value="Genomic_DNA"/>
</dbReference>
<comment type="similarity">
    <text evidence="1">Belongs to the type-I restriction system S methylase family.</text>
</comment>
<dbReference type="PANTHER" id="PTHR43140">
    <property type="entry name" value="TYPE-1 RESTRICTION ENZYME ECOKI SPECIFICITY PROTEIN"/>
    <property type="match status" value="1"/>
</dbReference>
<organism evidence="5 6">
    <name type="scientific">Stutzerimonas xanthomarina</name>
    <dbReference type="NCBI Taxonomy" id="271420"/>
    <lineage>
        <taxon>Bacteria</taxon>
        <taxon>Pseudomonadati</taxon>
        <taxon>Pseudomonadota</taxon>
        <taxon>Gammaproteobacteria</taxon>
        <taxon>Pseudomonadales</taxon>
        <taxon>Pseudomonadaceae</taxon>
        <taxon>Stutzerimonas</taxon>
    </lineage>
</organism>
<evidence type="ECO:0000259" key="4">
    <source>
        <dbReference type="Pfam" id="PF01420"/>
    </source>
</evidence>
<name>A0A3R8TUQ6_9GAMM</name>
<evidence type="ECO:0000313" key="6">
    <source>
        <dbReference type="Proteomes" id="UP000276506"/>
    </source>
</evidence>
<gene>
    <name evidence="5" type="ORF">EGJ28_24120</name>
</gene>
<dbReference type="Gene3D" id="3.90.220.20">
    <property type="entry name" value="DNA methylase specificity domains"/>
    <property type="match status" value="2"/>
</dbReference>
<dbReference type="Gene3D" id="1.10.287.1120">
    <property type="entry name" value="Bipartite methylase S protein"/>
    <property type="match status" value="1"/>
</dbReference>
<comment type="caution">
    <text evidence="5">The sequence shown here is derived from an EMBL/GenBank/DDBJ whole genome shotgun (WGS) entry which is preliminary data.</text>
</comment>
<keyword evidence="5" id="KW-0540">Nuclease</keyword>
<dbReference type="Pfam" id="PF01420">
    <property type="entry name" value="Methylase_S"/>
    <property type="match status" value="1"/>
</dbReference>
<evidence type="ECO:0000256" key="2">
    <source>
        <dbReference type="ARBA" id="ARBA00022747"/>
    </source>
</evidence>
<dbReference type="InterPro" id="IPR051212">
    <property type="entry name" value="Type-I_RE_S_subunit"/>
</dbReference>
<protein>
    <submittedName>
        <fullName evidence="5">Restriction endonuclease subunit S</fullName>
    </submittedName>
</protein>
<evidence type="ECO:0000256" key="1">
    <source>
        <dbReference type="ARBA" id="ARBA00010923"/>
    </source>
</evidence>
<feature type="domain" description="Type I restriction modification DNA specificity" evidence="4">
    <location>
        <begin position="19"/>
        <end position="169"/>
    </location>
</feature>
<dbReference type="CDD" id="cd17517">
    <property type="entry name" value="RMtype1_S_EcoKI_StySPI-TRD2-CR2_like"/>
    <property type="match status" value="1"/>
</dbReference>
<dbReference type="GO" id="GO:0003677">
    <property type="term" value="F:DNA binding"/>
    <property type="evidence" value="ECO:0007669"/>
    <property type="project" value="UniProtKB-KW"/>
</dbReference>
<dbReference type="GO" id="GO:0009307">
    <property type="term" value="P:DNA restriction-modification system"/>
    <property type="evidence" value="ECO:0007669"/>
    <property type="project" value="UniProtKB-KW"/>
</dbReference>
<dbReference type="PANTHER" id="PTHR43140:SF1">
    <property type="entry name" value="TYPE I RESTRICTION ENZYME ECOKI SPECIFICITY SUBUNIT"/>
    <property type="match status" value="1"/>
</dbReference>
<keyword evidence="3" id="KW-0238">DNA-binding</keyword>
<proteinExistence type="inferred from homology"/>
<dbReference type="GO" id="GO:0004519">
    <property type="term" value="F:endonuclease activity"/>
    <property type="evidence" value="ECO:0007669"/>
    <property type="project" value="UniProtKB-KW"/>
</dbReference>
<dbReference type="InterPro" id="IPR044946">
    <property type="entry name" value="Restrct_endonuc_typeI_TRD_sf"/>
</dbReference>
<sequence>MAAPYRKGQVLHSVFAAAQVLKLKRVARLQSGEFITSEAIEEEAQYPVYGGNGLRGYTTAHTHEGEYALVGRQGALCGNINYACGKFWASEHAVVVYPERGAVTRWLGELLRSMNLGQYSVSAAQPGLSVERIADLFIPVPSLIEQTQIARFLDHETARIDALIEEQQRLIELLKEKRQAVISHAVTKGLDPAVPMKHSGVEWLGEVPAHWAVCQVRHLMVGDTRNGLYKPEGEKDPDGVGFVQMGEAFRDRIFQGGVKDRVQASNAELKNWGLEEGDLLFARRSIVLEGSGRCTRVGLLNEPHLFESSMIRIRLDLNRVSPEYLHLMFDSIGMRAQVLSTTKTVTISGIDSGQLKGLRVAVPAKSEQENIAAYLLSRIEAFDDAERAAMETTLLLQERRSALISAAVTGKIDVRGWQPPASTHAPEPAVAEAV</sequence>
<evidence type="ECO:0000313" key="5">
    <source>
        <dbReference type="EMBL" id="RRV03401.1"/>
    </source>
</evidence>
<keyword evidence="5" id="KW-0378">Hydrolase</keyword>
<keyword evidence="5" id="KW-0255">Endonuclease</keyword>
<dbReference type="AlphaFoldDB" id="A0A3R8TUQ6"/>
<evidence type="ECO:0000256" key="3">
    <source>
        <dbReference type="ARBA" id="ARBA00023125"/>
    </source>
</evidence>
<reference evidence="5 6" key="1">
    <citation type="submission" date="2018-10" db="EMBL/GenBank/DDBJ databases">
        <title>Transmission dynamics of multidrug resistant bacteria on intensive care unit surfaces.</title>
        <authorList>
            <person name="D'Souza A.W."/>
            <person name="Potter R.F."/>
            <person name="Wallace M."/>
            <person name="Shupe A."/>
            <person name="Patel S."/>
            <person name="Sun S."/>
            <person name="Gul D."/>
            <person name="Kwon J.H."/>
            <person name="Andleeb S."/>
            <person name="Burnham C.-A.D."/>
            <person name="Dantas G."/>
        </authorList>
    </citation>
    <scope>NUCLEOTIDE SEQUENCE [LARGE SCALE GENOMIC DNA]</scope>
    <source>
        <strain evidence="5 6">PX_177</strain>
    </source>
</reference>
<dbReference type="SUPFAM" id="SSF116734">
    <property type="entry name" value="DNA methylase specificity domain"/>
    <property type="match status" value="2"/>
</dbReference>
<dbReference type="Proteomes" id="UP000276506">
    <property type="component" value="Unassembled WGS sequence"/>
</dbReference>
<keyword evidence="2" id="KW-0680">Restriction system</keyword>
<dbReference type="InterPro" id="IPR000055">
    <property type="entry name" value="Restrct_endonuc_typeI_TRD"/>
</dbReference>
<dbReference type="CDD" id="cd17266">
    <property type="entry name" value="RMtype1_S_Sau1132ORF3780P-TRD2-CR2_like"/>
    <property type="match status" value="1"/>
</dbReference>
<accession>A0A3R8TUQ6</accession>